<dbReference type="Pfam" id="PF00646">
    <property type="entry name" value="F-box"/>
    <property type="match status" value="1"/>
</dbReference>
<dbReference type="CDD" id="cd09917">
    <property type="entry name" value="F-box_SF"/>
    <property type="match status" value="1"/>
</dbReference>
<reference evidence="2 3" key="1">
    <citation type="journal article" date="2020" name="Mol. Biol. Evol.">
        <title>Distinct Expression and Methylation Patterns for Genes with Different Fates following a Single Whole-Genome Duplication in Flowering Plants.</title>
        <authorList>
            <person name="Shi T."/>
            <person name="Rahmani R.S."/>
            <person name="Gugger P.F."/>
            <person name="Wang M."/>
            <person name="Li H."/>
            <person name="Zhang Y."/>
            <person name="Li Z."/>
            <person name="Wang Q."/>
            <person name="Van de Peer Y."/>
            <person name="Marchal K."/>
            <person name="Chen J."/>
        </authorList>
    </citation>
    <scope>NUCLEOTIDE SEQUENCE [LARGE SCALE GENOMIC DNA]</scope>
    <source>
        <tissue evidence="2">Leaf</tissue>
    </source>
</reference>
<feature type="domain" description="F-box" evidence="1">
    <location>
        <begin position="37"/>
        <end position="77"/>
    </location>
</feature>
<dbReference type="SUPFAM" id="SSF81383">
    <property type="entry name" value="F-box domain"/>
    <property type="match status" value="1"/>
</dbReference>
<dbReference type="Gene3D" id="2.120.10.80">
    <property type="entry name" value="Kelch-type beta propeller"/>
    <property type="match status" value="1"/>
</dbReference>
<gene>
    <name evidence="2" type="ORF">HUJ06_009740</name>
</gene>
<dbReference type="PANTHER" id="PTHR47712">
    <property type="entry name" value="OS09G0555300 PROTEIN"/>
    <property type="match status" value="1"/>
</dbReference>
<organism evidence="2 3">
    <name type="scientific">Nelumbo nucifera</name>
    <name type="common">Sacred lotus</name>
    <dbReference type="NCBI Taxonomy" id="4432"/>
    <lineage>
        <taxon>Eukaryota</taxon>
        <taxon>Viridiplantae</taxon>
        <taxon>Streptophyta</taxon>
        <taxon>Embryophyta</taxon>
        <taxon>Tracheophyta</taxon>
        <taxon>Spermatophyta</taxon>
        <taxon>Magnoliopsida</taxon>
        <taxon>Proteales</taxon>
        <taxon>Nelumbonaceae</taxon>
        <taxon>Nelumbo</taxon>
    </lineage>
</organism>
<dbReference type="PANTHER" id="PTHR47712:SF3">
    <property type="entry name" value="F-BOX DOMAIN-CONTAINING PROTEIN"/>
    <property type="match status" value="1"/>
</dbReference>
<keyword evidence="3" id="KW-1185">Reference proteome</keyword>
<accession>A0A822YHX6</accession>
<dbReference type="SMART" id="SM00256">
    <property type="entry name" value="FBOX"/>
    <property type="match status" value="1"/>
</dbReference>
<dbReference type="AlphaFoldDB" id="A0A822YHX6"/>
<dbReference type="SUPFAM" id="SSF117281">
    <property type="entry name" value="Kelch motif"/>
    <property type="match status" value="1"/>
</dbReference>
<dbReference type="Gene3D" id="1.20.1280.50">
    <property type="match status" value="1"/>
</dbReference>
<sequence length="410" mass="45450">MAIAISSYPYPTQKDSWLEMAIEEDKQEAVLEAQAPLHGDVLESILSHLPLINLVPASRVSKAWRRAVASSLCNSPRAKPWLFLYIQSRRNPSLITTHAYDPNSQLWMDVTTHTSDDNHVFPLRCSHLNLLYVLSSSKFAFSFDPLNVTWHNPDPPLVWRLDPVVAIIGSRVVVAGGTAEFEDDPLAVEMYDLTSRRWEMCQSMPAILKGSAATTWLSVAVSNERLLVLEKASGAVCMFDPETSTWEGPFDLRHPGPSVFYSVIASCSEDHVVLVGLMGEATGTDNIVQGIGLWELDCESETFDCKVIGRMPGEMVEKLVNADCSPLSSIGVSTAGNLIYIYNPSNPEAIMFCEFTNGVARGWGHIHNSIVDDRNRMERFELTCSRVGIDDLQRALTSGNRRITVKYAGN</sequence>
<dbReference type="InterPro" id="IPR001810">
    <property type="entry name" value="F-box_dom"/>
</dbReference>
<dbReference type="InterPro" id="IPR015915">
    <property type="entry name" value="Kelch-typ_b-propeller"/>
</dbReference>
<name>A0A822YHX6_NELNU</name>
<evidence type="ECO:0000313" key="2">
    <source>
        <dbReference type="EMBL" id="DAD30889.1"/>
    </source>
</evidence>
<proteinExistence type="predicted"/>
<evidence type="ECO:0000259" key="1">
    <source>
        <dbReference type="SMART" id="SM00256"/>
    </source>
</evidence>
<evidence type="ECO:0000313" key="3">
    <source>
        <dbReference type="Proteomes" id="UP000607653"/>
    </source>
</evidence>
<protein>
    <recommendedName>
        <fullName evidence="1">F-box domain-containing protein</fullName>
    </recommendedName>
</protein>
<dbReference type="Proteomes" id="UP000607653">
    <property type="component" value="Unassembled WGS sequence"/>
</dbReference>
<comment type="caution">
    <text evidence="2">The sequence shown here is derived from an EMBL/GenBank/DDBJ whole genome shotgun (WGS) entry which is preliminary data.</text>
</comment>
<dbReference type="InterPro" id="IPR036047">
    <property type="entry name" value="F-box-like_dom_sf"/>
</dbReference>
<dbReference type="EMBL" id="DUZY01000003">
    <property type="protein sequence ID" value="DAD30889.1"/>
    <property type="molecule type" value="Genomic_DNA"/>
</dbReference>